<gene>
    <name evidence="2" type="ORF">HPLM_LOCUS20989</name>
</gene>
<name>A0A0N4X9F5_HAEPC</name>
<keyword evidence="3" id="KW-1185">Reference proteome</keyword>
<accession>A0A0N4X9F5</accession>
<evidence type="ECO:0000313" key="2">
    <source>
        <dbReference type="EMBL" id="VDO87195.1"/>
    </source>
</evidence>
<feature type="region of interest" description="Disordered" evidence="1">
    <location>
        <begin position="58"/>
        <end position="80"/>
    </location>
</feature>
<proteinExistence type="predicted"/>
<dbReference type="OrthoDB" id="5873390at2759"/>
<feature type="compositionally biased region" description="Basic and acidic residues" evidence="1">
    <location>
        <begin position="71"/>
        <end position="80"/>
    </location>
</feature>
<dbReference type="EMBL" id="UZAF01022800">
    <property type="protein sequence ID" value="VDO87195.1"/>
    <property type="molecule type" value="Genomic_DNA"/>
</dbReference>
<dbReference type="STRING" id="6290.A0A0N4X9F5"/>
<sequence>MCGGGYALNKLFKYEGIKYGAGMFDEDEMDVMAPQGIPVARDGKITDAFTSNSTANTNYGTIVQEDPTQDAYDRYVSSHE</sequence>
<dbReference type="WBParaSite" id="HPLM_0002099701-mRNA-1">
    <property type="protein sequence ID" value="HPLM_0002099701-mRNA-1"/>
    <property type="gene ID" value="HPLM_0002099701"/>
</dbReference>
<dbReference type="AlphaFoldDB" id="A0A0N4X9F5"/>
<reference evidence="2 3" key="2">
    <citation type="submission" date="2018-11" db="EMBL/GenBank/DDBJ databases">
        <authorList>
            <consortium name="Pathogen Informatics"/>
        </authorList>
    </citation>
    <scope>NUCLEOTIDE SEQUENCE [LARGE SCALE GENOMIC DNA]</scope>
    <source>
        <strain evidence="2 3">MHpl1</strain>
    </source>
</reference>
<evidence type="ECO:0000313" key="3">
    <source>
        <dbReference type="Proteomes" id="UP000268014"/>
    </source>
</evidence>
<organism evidence="4">
    <name type="scientific">Haemonchus placei</name>
    <name type="common">Barber's pole worm</name>
    <dbReference type="NCBI Taxonomy" id="6290"/>
    <lineage>
        <taxon>Eukaryota</taxon>
        <taxon>Metazoa</taxon>
        <taxon>Ecdysozoa</taxon>
        <taxon>Nematoda</taxon>
        <taxon>Chromadorea</taxon>
        <taxon>Rhabditida</taxon>
        <taxon>Rhabditina</taxon>
        <taxon>Rhabditomorpha</taxon>
        <taxon>Strongyloidea</taxon>
        <taxon>Trichostrongylidae</taxon>
        <taxon>Haemonchus</taxon>
    </lineage>
</organism>
<reference evidence="4" key="1">
    <citation type="submission" date="2017-02" db="UniProtKB">
        <authorList>
            <consortium name="WormBaseParasite"/>
        </authorList>
    </citation>
    <scope>IDENTIFICATION</scope>
</reference>
<evidence type="ECO:0000256" key="1">
    <source>
        <dbReference type="SAM" id="MobiDB-lite"/>
    </source>
</evidence>
<dbReference type="Proteomes" id="UP000268014">
    <property type="component" value="Unassembled WGS sequence"/>
</dbReference>
<evidence type="ECO:0000313" key="4">
    <source>
        <dbReference type="WBParaSite" id="HPLM_0002099701-mRNA-1"/>
    </source>
</evidence>
<protein>
    <submittedName>
        <fullName evidence="4">Glutamine amidotransferase type-2 domain-containing protein</fullName>
    </submittedName>
</protein>